<feature type="compositionally biased region" description="Basic residues" evidence="8">
    <location>
        <begin position="152"/>
        <end position="163"/>
    </location>
</feature>
<feature type="region of interest" description="Disordered" evidence="8">
    <location>
        <begin position="121"/>
        <end position="183"/>
    </location>
</feature>
<evidence type="ECO:0000256" key="2">
    <source>
        <dbReference type="ARBA" id="ARBA00007911"/>
    </source>
</evidence>
<comment type="similarity">
    <text evidence="2 7">Belongs to the BBR/BPC family.</text>
</comment>
<dbReference type="AlphaFoldDB" id="A0A7J7I7D3"/>
<comment type="caution">
    <text evidence="9">The sequence shown here is derived from an EMBL/GenBank/DDBJ whole genome shotgun (WGS) entry which is preliminary data.</text>
</comment>
<dbReference type="GO" id="GO:0009723">
    <property type="term" value="P:response to ethylene"/>
    <property type="evidence" value="ECO:0007669"/>
    <property type="project" value="TreeGrafter"/>
</dbReference>
<evidence type="ECO:0000313" key="9">
    <source>
        <dbReference type="EMBL" id="KAF5960942.1"/>
    </source>
</evidence>
<keyword evidence="3 7" id="KW-0805">Transcription regulation</keyword>
<reference evidence="10" key="1">
    <citation type="journal article" date="2020" name="Nat. Commun.">
        <title>Genome assembly of wild tea tree DASZ reveals pedigree and selection history of tea varieties.</title>
        <authorList>
            <person name="Zhang W."/>
            <person name="Zhang Y."/>
            <person name="Qiu H."/>
            <person name="Guo Y."/>
            <person name="Wan H."/>
            <person name="Zhang X."/>
            <person name="Scossa F."/>
            <person name="Alseekh S."/>
            <person name="Zhang Q."/>
            <person name="Wang P."/>
            <person name="Xu L."/>
            <person name="Schmidt M.H."/>
            <person name="Jia X."/>
            <person name="Li D."/>
            <person name="Zhu A."/>
            <person name="Guo F."/>
            <person name="Chen W."/>
            <person name="Ni D."/>
            <person name="Usadel B."/>
            <person name="Fernie A.R."/>
            <person name="Wen W."/>
        </authorList>
    </citation>
    <scope>NUCLEOTIDE SEQUENCE [LARGE SCALE GENOMIC DNA]</scope>
    <source>
        <strain evidence="10">cv. G240</strain>
    </source>
</reference>
<reference evidence="9 10" key="2">
    <citation type="submission" date="2020-07" db="EMBL/GenBank/DDBJ databases">
        <title>Genome assembly of wild tea tree DASZ reveals pedigree and selection history of tea varieties.</title>
        <authorList>
            <person name="Zhang W."/>
        </authorList>
    </citation>
    <scope>NUCLEOTIDE SEQUENCE [LARGE SCALE GENOMIC DNA]</scope>
    <source>
        <strain evidence="10">cv. G240</strain>
        <tissue evidence="9">Leaf</tissue>
    </source>
</reference>
<evidence type="ECO:0000313" key="10">
    <source>
        <dbReference type="Proteomes" id="UP000593564"/>
    </source>
</evidence>
<keyword evidence="4 7" id="KW-0238">DNA-binding</keyword>
<dbReference type="Proteomes" id="UP000593564">
    <property type="component" value="Unassembled WGS sequence"/>
</dbReference>
<gene>
    <name evidence="9" type="ORF">HYC85_002151</name>
</gene>
<dbReference type="GO" id="GO:0003700">
    <property type="term" value="F:DNA-binding transcription factor activity"/>
    <property type="evidence" value="ECO:0007669"/>
    <property type="project" value="UniProtKB-UniRule"/>
</dbReference>
<evidence type="ECO:0000256" key="6">
    <source>
        <dbReference type="ARBA" id="ARBA00023242"/>
    </source>
</evidence>
<dbReference type="SMART" id="SM01226">
    <property type="entry name" value="GAGA_bind"/>
    <property type="match status" value="1"/>
</dbReference>
<comment type="function">
    <text evidence="7">Transcriptional regulator that specifically binds to GA-rich elements (GAGA-repeats) present in regulatory sequences of genes involved in developmental processes.</text>
</comment>
<dbReference type="EMBL" id="JACBKZ010000001">
    <property type="protein sequence ID" value="KAF5960942.1"/>
    <property type="molecule type" value="Genomic_DNA"/>
</dbReference>
<keyword evidence="10" id="KW-1185">Reference proteome</keyword>
<dbReference type="InterPro" id="IPR010409">
    <property type="entry name" value="GAGA-bd_tscrpt_act"/>
</dbReference>
<organism evidence="9 10">
    <name type="scientific">Camellia sinensis</name>
    <name type="common">Tea plant</name>
    <name type="synonym">Thea sinensis</name>
    <dbReference type="NCBI Taxonomy" id="4442"/>
    <lineage>
        <taxon>Eukaryota</taxon>
        <taxon>Viridiplantae</taxon>
        <taxon>Streptophyta</taxon>
        <taxon>Embryophyta</taxon>
        <taxon>Tracheophyta</taxon>
        <taxon>Spermatophyta</taxon>
        <taxon>Magnoliopsida</taxon>
        <taxon>eudicotyledons</taxon>
        <taxon>Gunneridae</taxon>
        <taxon>Pentapetalae</taxon>
        <taxon>asterids</taxon>
        <taxon>Ericales</taxon>
        <taxon>Theaceae</taxon>
        <taxon>Camellia</taxon>
    </lineage>
</organism>
<comment type="subcellular location">
    <subcellularLocation>
        <location evidence="1 7">Nucleus</location>
    </subcellularLocation>
</comment>
<dbReference type="Pfam" id="PF06217">
    <property type="entry name" value="GAGA_bind"/>
    <property type="match status" value="1"/>
</dbReference>
<evidence type="ECO:0000256" key="5">
    <source>
        <dbReference type="ARBA" id="ARBA00023163"/>
    </source>
</evidence>
<dbReference type="PANTHER" id="PTHR31421">
    <property type="entry name" value="PROTEIN BASIC PENTACYSTEINE3"/>
    <property type="match status" value="1"/>
</dbReference>
<evidence type="ECO:0000256" key="8">
    <source>
        <dbReference type="SAM" id="MobiDB-lite"/>
    </source>
</evidence>
<keyword evidence="5 7" id="KW-0804">Transcription</keyword>
<name>A0A7J7I7D3_CAMSI</name>
<feature type="region of interest" description="Disordered" evidence="8">
    <location>
        <begin position="77"/>
        <end position="102"/>
    </location>
</feature>
<evidence type="ECO:0000256" key="1">
    <source>
        <dbReference type="ARBA" id="ARBA00004123"/>
    </source>
</evidence>
<dbReference type="GO" id="GO:0005634">
    <property type="term" value="C:nucleus"/>
    <property type="evidence" value="ECO:0007669"/>
    <property type="project" value="UniProtKB-SubCell"/>
</dbReference>
<dbReference type="PANTHER" id="PTHR31421:SF8">
    <property type="entry name" value="GAGA-BINDING TRANSCRIPTIONAL ACTIVATOR"/>
    <property type="match status" value="1"/>
</dbReference>
<protein>
    <recommendedName>
        <fullName evidence="7">GAGA-binding transcriptional activator</fullName>
    </recommendedName>
</protein>
<evidence type="ECO:0000256" key="7">
    <source>
        <dbReference type="RuleBase" id="RU367160"/>
    </source>
</evidence>
<accession>A0A7J7I7D3</accession>
<evidence type="ECO:0000256" key="3">
    <source>
        <dbReference type="ARBA" id="ARBA00023015"/>
    </source>
</evidence>
<feature type="compositionally biased region" description="Polar residues" evidence="8">
    <location>
        <begin position="122"/>
        <end position="140"/>
    </location>
</feature>
<evidence type="ECO:0000256" key="4">
    <source>
        <dbReference type="ARBA" id="ARBA00023125"/>
    </source>
</evidence>
<sequence>MARREHNLTIKTYMAIMAERDAAIRDRNMALDERRRAIAERDMAMLQRDAAIAERNSAIDERDKVLAALQFRESSMNENNISPDSPGNGVLRGGAKHLHHHQQMHHSVAQLAETEYDPRKIPTSNPYQSTEVACETTTTPRKVKQAKETKTKKPSKSPRKGKRGHEGVSQAAMSTSNGWENEDDLVGEDEDLDGRLVMWKDNLGSNQVNFDESTMPVPVCSCTGLPQPCYKWGSGGWQSACCTTTMSMYPLPQMSNKRHARIGGRKMSGSAFTKLLNRLAAEGHDLFTPLDLKDHWAKHGTNRYNTVK</sequence>
<keyword evidence="6 7" id="KW-0539">Nucleus</keyword>
<proteinExistence type="inferred from homology"/>
<dbReference type="GO" id="GO:0043565">
    <property type="term" value="F:sequence-specific DNA binding"/>
    <property type="evidence" value="ECO:0007669"/>
    <property type="project" value="TreeGrafter"/>
</dbReference>